<proteinExistence type="predicted"/>
<dbReference type="CDD" id="cd16325">
    <property type="entry name" value="LolA"/>
    <property type="match status" value="1"/>
</dbReference>
<dbReference type="RefSeq" id="WP_082382430.1">
    <property type="nucleotide sequence ID" value="NZ_CP020083.1"/>
</dbReference>
<evidence type="ECO:0000313" key="4">
    <source>
        <dbReference type="Proteomes" id="UP000258016"/>
    </source>
</evidence>
<keyword evidence="1 2" id="KW-0732">Signal</keyword>
<evidence type="ECO:0000256" key="1">
    <source>
        <dbReference type="ARBA" id="ARBA00022729"/>
    </source>
</evidence>
<sequence length="220" mass="24022">MLKFRFRPIAAALLATSMVAAPLALPQAAIGQAGQQANPGGDLAQVSRHLKAMQSLRAGFTQTDRTGQTLSGTLTLKQPGRIRFEYQKDAQLLIVSDGRALTMIDYQVKQVQRWPIRNSPLGALLDPNRDLTKYGKLLQTNDPDVVSVEVRDPKRPEYGVITLIFTRSGAAPGGLSLVGWVALDSQNKRTTIRLSGQQYNVAVADSAFAWTDPRAKGPRR</sequence>
<dbReference type="SUPFAM" id="SSF89392">
    <property type="entry name" value="Prokaryotic lipoproteins and lipoprotein localization factors"/>
    <property type="match status" value="1"/>
</dbReference>
<dbReference type="Proteomes" id="UP000258016">
    <property type="component" value="Chromosome"/>
</dbReference>
<dbReference type="Pfam" id="PF03548">
    <property type="entry name" value="LolA"/>
    <property type="match status" value="1"/>
</dbReference>
<feature type="signal peptide" evidence="2">
    <location>
        <begin position="1"/>
        <end position="20"/>
    </location>
</feature>
<gene>
    <name evidence="3" type="ORF">B5J99_06765</name>
</gene>
<dbReference type="PANTHER" id="PTHR35869">
    <property type="entry name" value="OUTER-MEMBRANE LIPOPROTEIN CARRIER PROTEIN"/>
    <property type="match status" value="1"/>
</dbReference>
<dbReference type="InterPro" id="IPR029046">
    <property type="entry name" value="LolA/LolB/LppX"/>
</dbReference>
<accession>A0ABM6M5Q2</accession>
<feature type="chain" id="PRO_5045555142" evidence="2">
    <location>
        <begin position="21"/>
        <end position="220"/>
    </location>
</feature>
<keyword evidence="4" id="KW-1185">Reference proteome</keyword>
<protein>
    <submittedName>
        <fullName evidence="3">Cell envelope biogenesis protein LolA</fullName>
    </submittedName>
</protein>
<dbReference type="EMBL" id="CP020083">
    <property type="protein sequence ID" value="ASR51204.1"/>
    <property type="molecule type" value="Genomic_DNA"/>
</dbReference>
<evidence type="ECO:0000313" key="3">
    <source>
        <dbReference type="EMBL" id="ASR51204.1"/>
    </source>
</evidence>
<organism evidence="3 4">
    <name type="scientific">Blastomonas fulva</name>
    <dbReference type="NCBI Taxonomy" id="1550728"/>
    <lineage>
        <taxon>Bacteria</taxon>
        <taxon>Pseudomonadati</taxon>
        <taxon>Pseudomonadota</taxon>
        <taxon>Alphaproteobacteria</taxon>
        <taxon>Sphingomonadales</taxon>
        <taxon>Sphingomonadaceae</taxon>
        <taxon>Blastomonas</taxon>
    </lineage>
</organism>
<dbReference type="InterPro" id="IPR004564">
    <property type="entry name" value="OM_lipoprot_carrier_LolA-like"/>
</dbReference>
<evidence type="ECO:0000256" key="2">
    <source>
        <dbReference type="SAM" id="SignalP"/>
    </source>
</evidence>
<reference evidence="3 4" key="1">
    <citation type="submission" date="2017-03" db="EMBL/GenBank/DDBJ databases">
        <title>Complete genome sequence of Blastomonas fulva degrading microcsystin LR.</title>
        <authorList>
            <person name="Lee H.-g."/>
            <person name="Jin L."/>
            <person name="oh H.-M."/>
        </authorList>
    </citation>
    <scope>NUCLEOTIDE SEQUENCE [LARGE SCALE GENOMIC DNA]</scope>
    <source>
        <strain evidence="3 4">T2</strain>
    </source>
</reference>
<name>A0ABM6M5Q2_9SPHN</name>
<dbReference type="GeneID" id="303485281"/>
<dbReference type="Gene3D" id="2.50.20.10">
    <property type="entry name" value="Lipoprotein localisation LolA/LolB/LppX"/>
    <property type="match status" value="1"/>
</dbReference>
<dbReference type="PANTHER" id="PTHR35869:SF1">
    <property type="entry name" value="OUTER-MEMBRANE LIPOPROTEIN CARRIER PROTEIN"/>
    <property type="match status" value="1"/>
</dbReference>